<evidence type="ECO:0000256" key="2">
    <source>
        <dbReference type="ARBA" id="ARBA00022806"/>
    </source>
</evidence>
<dbReference type="AlphaFoldDB" id="A0A7S0GVZ4"/>
<dbReference type="EMBL" id="HBEM01010457">
    <property type="protein sequence ID" value="CAD8443646.1"/>
    <property type="molecule type" value="Transcribed_RNA"/>
</dbReference>
<keyword evidence="2" id="KW-0547">Nucleotide-binding</keyword>
<dbReference type="SUPFAM" id="SSF52540">
    <property type="entry name" value="P-loop containing nucleoside triphosphate hydrolases"/>
    <property type="match status" value="1"/>
</dbReference>
<dbReference type="GO" id="GO:0016787">
    <property type="term" value="F:hydrolase activity"/>
    <property type="evidence" value="ECO:0007669"/>
    <property type="project" value="UniProtKB-KW"/>
</dbReference>
<evidence type="ECO:0000313" key="4">
    <source>
        <dbReference type="EMBL" id="CAD8443646.1"/>
    </source>
</evidence>
<feature type="domain" description="Helicase ATP-binding" evidence="3">
    <location>
        <begin position="1"/>
        <end position="161"/>
    </location>
</feature>
<gene>
    <name evidence="4" type="ORF">LAMO00422_LOCUS7324</name>
</gene>
<reference evidence="4" key="1">
    <citation type="submission" date="2021-01" db="EMBL/GenBank/DDBJ databases">
        <authorList>
            <person name="Corre E."/>
            <person name="Pelletier E."/>
            <person name="Niang G."/>
            <person name="Scheremetjew M."/>
            <person name="Finn R."/>
            <person name="Kale V."/>
            <person name="Holt S."/>
            <person name="Cochrane G."/>
            <person name="Meng A."/>
            <person name="Brown T."/>
            <person name="Cohen L."/>
        </authorList>
    </citation>
    <scope>NUCLEOTIDE SEQUENCE</scope>
    <source>
        <strain evidence="4">CCMP2058</strain>
    </source>
</reference>
<dbReference type="InterPro" id="IPR011545">
    <property type="entry name" value="DEAD/DEAH_box_helicase_dom"/>
</dbReference>
<evidence type="ECO:0000256" key="1">
    <source>
        <dbReference type="ARBA" id="ARBA00022801"/>
    </source>
</evidence>
<dbReference type="GO" id="GO:0004386">
    <property type="term" value="F:helicase activity"/>
    <property type="evidence" value="ECO:0007669"/>
    <property type="project" value="UniProtKB-KW"/>
</dbReference>
<keyword evidence="1" id="KW-0378">Hydrolase</keyword>
<keyword evidence="2" id="KW-0347">Helicase</keyword>
<dbReference type="SMART" id="SM00487">
    <property type="entry name" value="DEXDc"/>
    <property type="match status" value="1"/>
</dbReference>
<dbReference type="Gene3D" id="3.40.50.300">
    <property type="entry name" value="P-loop containing nucleotide triphosphate hydrolases"/>
    <property type="match status" value="1"/>
</dbReference>
<accession>A0A7S0GVZ4</accession>
<dbReference type="InterPro" id="IPR014001">
    <property type="entry name" value="Helicase_ATP-bd"/>
</dbReference>
<dbReference type="GO" id="GO:0003676">
    <property type="term" value="F:nucleic acid binding"/>
    <property type="evidence" value="ECO:0007669"/>
    <property type="project" value="InterPro"/>
</dbReference>
<dbReference type="PROSITE" id="PS51192">
    <property type="entry name" value="HELICASE_ATP_BIND_1"/>
    <property type="match status" value="1"/>
</dbReference>
<name>A0A7S0GVZ4_9EUKA</name>
<dbReference type="GO" id="GO:0005524">
    <property type="term" value="F:ATP binding"/>
    <property type="evidence" value="ECO:0007669"/>
    <property type="project" value="InterPro"/>
</dbReference>
<proteinExistence type="predicted"/>
<organism evidence="4">
    <name type="scientific">Amorphochlora amoebiformis</name>
    <dbReference type="NCBI Taxonomy" id="1561963"/>
    <lineage>
        <taxon>Eukaryota</taxon>
        <taxon>Sar</taxon>
        <taxon>Rhizaria</taxon>
        <taxon>Cercozoa</taxon>
        <taxon>Chlorarachniophyceae</taxon>
        <taxon>Amorphochlora</taxon>
    </lineage>
</organism>
<evidence type="ECO:0000259" key="3">
    <source>
        <dbReference type="PROSITE" id="PS51192"/>
    </source>
</evidence>
<protein>
    <recommendedName>
        <fullName evidence="3">Helicase ATP-binding domain-containing protein</fullName>
    </recommendedName>
</protein>
<dbReference type="PANTHER" id="PTHR47958">
    <property type="entry name" value="ATP-DEPENDENT RNA HELICASE DBP3"/>
    <property type="match status" value="1"/>
</dbReference>
<keyword evidence="2" id="KW-0067">ATP-binding</keyword>
<dbReference type="Pfam" id="PF00270">
    <property type="entry name" value="DEAD"/>
    <property type="match status" value="1"/>
</dbReference>
<dbReference type="InterPro" id="IPR027417">
    <property type="entry name" value="P-loop_NTPase"/>
</dbReference>
<sequence length="193" mass="22193">MGKTAVFVLSTLHLIRPEKESGKNVIDTLVLAHTRELAHQIREEFKRFSQYLPDIECEEIYGGVPYSEHKRLFEENPPHIVCGTPGRVKALVLDGVMKLDKLKRFILDECDQLLEQTDMRADVQAIFKKTPYEKQVMMFTATLSKEVRPVCRKFTVNVRDALSTNRKSSRLCPPTHRPFFAVRRGGVRIGHTL</sequence>